<name>A0A058Z2Q5_FONAL</name>
<feature type="compositionally biased region" description="Basic residues" evidence="1">
    <location>
        <begin position="119"/>
        <end position="129"/>
    </location>
</feature>
<proteinExistence type="predicted"/>
<dbReference type="AlphaFoldDB" id="A0A058Z2Q5"/>
<protein>
    <submittedName>
        <fullName evidence="2">Uncharacterized protein</fullName>
    </submittedName>
</protein>
<feature type="compositionally biased region" description="Basic residues" evidence="1">
    <location>
        <begin position="20"/>
        <end position="29"/>
    </location>
</feature>
<gene>
    <name evidence="2" type="ORF">H696_04812</name>
</gene>
<feature type="region of interest" description="Disordered" evidence="1">
    <location>
        <begin position="1"/>
        <end position="46"/>
    </location>
</feature>
<evidence type="ECO:0000256" key="1">
    <source>
        <dbReference type="SAM" id="MobiDB-lite"/>
    </source>
</evidence>
<keyword evidence="3" id="KW-1185">Reference proteome</keyword>
<evidence type="ECO:0000313" key="3">
    <source>
        <dbReference type="Proteomes" id="UP000030693"/>
    </source>
</evidence>
<dbReference type="EMBL" id="KB932208">
    <property type="protein sequence ID" value="KCV68520.1"/>
    <property type="molecule type" value="Genomic_DNA"/>
</dbReference>
<feature type="compositionally biased region" description="Basic residues" evidence="1">
    <location>
        <begin position="98"/>
        <end position="107"/>
    </location>
</feature>
<feature type="region of interest" description="Disordered" evidence="1">
    <location>
        <begin position="96"/>
        <end position="129"/>
    </location>
</feature>
<evidence type="ECO:0000313" key="2">
    <source>
        <dbReference type="EMBL" id="KCV68520.1"/>
    </source>
</evidence>
<organism evidence="2">
    <name type="scientific">Fonticula alba</name>
    <name type="common">Slime mold</name>
    <dbReference type="NCBI Taxonomy" id="691883"/>
    <lineage>
        <taxon>Eukaryota</taxon>
        <taxon>Rotosphaerida</taxon>
        <taxon>Fonticulaceae</taxon>
        <taxon>Fonticula</taxon>
    </lineage>
</organism>
<dbReference type="RefSeq" id="XP_009496952.1">
    <property type="nucleotide sequence ID" value="XM_009498677.1"/>
</dbReference>
<dbReference type="GeneID" id="20529537"/>
<sequence>MPLAGCSRSLAPGREEGMRKRERKRKRGPPRHEGGPTSLGGSDTEGHCAACARARPQRRGRGEREWAMGMSMRGGRLLGAQEDNLELELGVAGECQAGHRRHRRRAGRGWSASGDHRGACPRHRGPSRG</sequence>
<dbReference type="Proteomes" id="UP000030693">
    <property type="component" value="Unassembled WGS sequence"/>
</dbReference>
<reference evidence="2" key="1">
    <citation type="submission" date="2013-04" db="EMBL/GenBank/DDBJ databases">
        <title>The Genome Sequence of Fonticula alba ATCC 38817.</title>
        <authorList>
            <consortium name="The Broad Institute Genomics Platform"/>
            <person name="Russ C."/>
            <person name="Cuomo C."/>
            <person name="Burger G."/>
            <person name="Gray M.W."/>
            <person name="Holland P.W.H."/>
            <person name="King N."/>
            <person name="Lang F.B.F."/>
            <person name="Roger A.J."/>
            <person name="Ruiz-Trillo I."/>
            <person name="Brown M."/>
            <person name="Walker B."/>
            <person name="Young S."/>
            <person name="Zeng Q."/>
            <person name="Gargeya S."/>
            <person name="Fitzgerald M."/>
            <person name="Haas B."/>
            <person name="Abouelleil A."/>
            <person name="Allen A.W."/>
            <person name="Alvarado L."/>
            <person name="Arachchi H.M."/>
            <person name="Berlin A.M."/>
            <person name="Chapman S.B."/>
            <person name="Gainer-Dewar J."/>
            <person name="Goldberg J."/>
            <person name="Griggs A."/>
            <person name="Gujja S."/>
            <person name="Hansen M."/>
            <person name="Howarth C."/>
            <person name="Imamovic A."/>
            <person name="Ireland A."/>
            <person name="Larimer J."/>
            <person name="McCowan C."/>
            <person name="Murphy C."/>
            <person name="Pearson M."/>
            <person name="Poon T.W."/>
            <person name="Priest M."/>
            <person name="Roberts A."/>
            <person name="Saif S."/>
            <person name="Shea T."/>
            <person name="Sisk P."/>
            <person name="Sykes S."/>
            <person name="Wortman J."/>
            <person name="Nusbaum C."/>
            <person name="Birren B."/>
        </authorList>
    </citation>
    <scope>NUCLEOTIDE SEQUENCE [LARGE SCALE GENOMIC DNA]</scope>
    <source>
        <strain evidence="2">ATCC 38817</strain>
    </source>
</reference>
<accession>A0A058Z2Q5</accession>